<sequence length="142" mass="16247">MTQKYALEALDKTLRDILGNKNPKKRNAIFGGVTVLLGGDFKPILSVIPKGKRAEIVQACINRSELWKSCKVFTSMRVNEYCVNGEIDNRKKQFNKWVLDVRDKIMDALKEDEDEATWIEIPKDFIIKAAESPIEQTMNKNS</sequence>
<evidence type="ECO:0000259" key="2">
    <source>
        <dbReference type="Pfam" id="PF05970"/>
    </source>
</evidence>
<dbReference type="AlphaFoldDB" id="A0A6L2KDF5"/>
<comment type="cofactor">
    <cofactor evidence="1">
        <name>Mg(2+)</name>
        <dbReference type="ChEBI" id="CHEBI:18420"/>
    </cofactor>
</comment>
<dbReference type="GO" id="GO:0005524">
    <property type="term" value="F:ATP binding"/>
    <property type="evidence" value="ECO:0007669"/>
    <property type="project" value="UniProtKB-KW"/>
</dbReference>
<evidence type="ECO:0000313" key="3">
    <source>
        <dbReference type="EMBL" id="GEU46810.1"/>
    </source>
</evidence>
<keyword evidence="1" id="KW-0234">DNA repair</keyword>
<dbReference type="GO" id="GO:0000723">
    <property type="term" value="P:telomere maintenance"/>
    <property type="evidence" value="ECO:0007669"/>
    <property type="project" value="InterPro"/>
</dbReference>
<keyword evidence="1" id="KW-0378">Hydrolase</keyword>
<accession>A0A6L2KDF5</accession>
<dbReference type="PANTHER" id="PTHR10492:SF90">
    <property type="entry name" value="ATP-DEPENDENT DNA HELICASE"/>
    <property type="match status" value="1"/>
</dbReference>
<keyword evidence="1" id="KW-0227">DNA damage</keyword>
<reference evidence="3" key="1">
    <citation type="journal article" date="2019" name="Sci. Rep.">
        <title>Draft genome of Tanacetum cinerariifolium, the natural source of mosquito coil.</title>
        <authorList>
            <person name="Yamashiro T."/>
            <person name="Shiraishi A."/>
            <person name="Satake H."/>
            <person name="Nakayama K."/>
        </authorList>
    </citation>
    <scope>NUCLEOTIDE SEQUENCE</scope>
</reference>
<keyword evidence="1" id="KW-0547">Nucleotide-binding</keyword>
<protein>
    <recommendedName>
        <fullName evidence="1">ATP-dependent DNA helicase</fullName>
        <ecNumber evidence="1">5.6.2.3</ecNumber>
    </recommendedName>
</protein>
<dbReference type="GO" id="GO:0016787">
    <property type="term" value="F:hydrolase activity"/>
    <property type="evidence" value="ECO:0007669"/>
    <property type="project" value="UniProtKB-KW"/>
</dbReference>
<dbReference type="GO" id="GO:0043139">
    <property type="term" value="F:5'-3' DNA helicase activity"/>
    <property type="evidence" value="ECO:0007669"/>
    <property type="project" value="UniProtKB-EC"/>
</dbReference>
<comment type="catalytic activity">
    <reaction evidence="1">
        <text>ATP + H2O = ADP + phosphate + H(+)</text>
        <dbReference type="Rhea" id="RHEA:13065"/>
        <dbReference type="ChEBI" id="CHEBI:15377"/>
        <dbReference type="ChEBI" id="CHEBI:15378"/>
        <dbReference type="ChEBI" id="CHEBI:30616"/>
        <dbReference type="ChEBI" id="CHEBI:43474"/>
        <dbReference type="ChEBI" id="CHEBI:456216"/>
        <dbReference type="EC" id="5.6.2.3"/>
    </reaction>
</comment>
<evidence type="ECO:0000256" key="1">
    <source>
        <dbReference type="RuleBase" id="RU363044"/>
    </source>
</evidence>
<dbReference type="GO" id="GO:0006310">
    <property type="term" value="P:DNA recombination"/>
    <property type="evidence" value="ECO:0007669"/>
    <property type="project" value="UniProtKB-KW"/>
</dbReference>
<keyword evidence="1" id="KW-0347">Helicase</keyword>
<comment type="similarity">
    <text evidence="1">Belongs to the helicase family.</text>
</comment>
<gene>
    <name evidence="3" type="ORF">Tci_018788</name>
</gene>
<comment type="caution">
    <text evidence="3">The sequence shown here is derived from an EMBL/GenBank/DDBJ whole genome shotgun (WGS) entry which is preliminary data.</text>
</comment>
<proteinExistence type="inferred from homology"/>
<dbReference type="Pfam" id="PF05970">
    <property type="entry name" value="PIF1"/>
    <property type="match status" value="1"/>
</dbReference>
<name>A0A6L2KDF5_TANCI</name>
<feature type="domain" description="DNA helicase Pif1-like DEAD-box helicase" evidence="2">
    <location>
        <begin position="1"/>
        <end position="106"/>
    </location>
</feature>
<dbReference type="PANTHER" id="PTHR10492">
    <property type="match status" value="1"/>
</dbReference>
<dbReference type="EMBL" id="BKCJ010002180">
    <property type="protein sequence ID" value="GEU46810.1"/>
    <property type="molecule type" value="Genomic_DNA"/>
</dbReference>
<keyword evidence="1" id="KW-0067">ATP-binding</keyword>
<organism evidence="3">
    <name type="scientific">Tanacetum cinerariifolium</name>
    <name type="common">Dalmatian daisy</name>
    <name type="synonym">Chrysanthemum cinerariifolium</name>
    <dbReference type="NCBI Taxonomy" id="118510"/>
    <lineage>
        <taxon>Eukaryota</taxon>
        <taxon>Viridiplantae</taxon>
        <taxon>Streptophyta</taxon>
        <taxon>Embryophyta</taxon>
        <taxon>Tracheophyta</taxon>
        <taxon>Spermatophyta</taxon>
        <taxon>Magnoliopsida</taxon>
        <taxon>eudicotyledons</taxon>
        <taxon>Gunneridae</taxon>
        <taxon>Pentapetalae</taxon>
        <taxon>asterids</taxon>
        <taxon>campanulids</taxon>
        <taxon>Asterales</taxon>
        <taxon>Asteraceae</taxon>
        <taxon>Asteroideae</taxon>
        <taxon>Anthemideae</taxon>
        <taxon>Anthemidinae</taxon>
        <taxon>Tanacetum</taxon>
    </lineage>
</organism>
<dbReference type="GO" id="GO:0006281">
    <property type="term" value="P:DNA repair"/>
    <property type="evidence" value="ECO:0007669"/>
    <property type="project" value="UniProtKB-KW"/>
</dbReference>
<dbReference type="EC" id="5.6.2.3" evidence="1"/>
<dbReference type="InterPro" id="IPR010285">
    <property type="entry name" value="DNA_helicase_pif1-like_DEAD"/>
</dbReference>
<keyword evidence="1" id="KW-0233">DNA recombination</keyword>